<dbReference type="GO" id="GO:0046872">
    <property type="term" value="F:metal ion binding"/>
    <property type="evidence" value="ECO:0007669"/>
    <property type="project" value="UniProtKB-KW"/>
</dbReference>
<keyword evidence="5" id="KW-0732">Signal</keyword>
<accession>A0A1M5GMN5</accession>
<evidence type="ECO:0000313" key="6">
    <source>
        <dbReference type="EMBL" id="SHG04994.1"/>
    </source>
</evidence>
<dbReference type="STRING" id="1297750.SAMN05444405_12156"/>
<organism evidence="6 7">
    <name type="scientific">Bacteroides luti</name>
    <dbReference type="NCBI Taxonomy" id="1297750"/>
    <lineage>
        <taxon>Bacteria</taxon>
        <taxon>Pseudomonadati</taxon>
        <taxon>Bacteroidota</taxon>
        <taxon>Bacteroidia</taxon>
        <taxon>Bacteroidales</taxon>
        <taxon>Bacteroidaceae</taxon>
        <taxon>Bacteroides</taxon>
    </lineage>
</organism>
<name>A0A1M5GMN5_9BACE</name>
<dbReference type="InterPro" id="IPR017850">
    <property type="entry name" value="Alkaline_phosphatase_core_sf"/>
</dbReference>
<dbReference type="AlphaFoldDB" id="A0A1M5GMN5"/>
<feature type="active site" description="Phosphoserine intermediate" evidence="2">
    <location>
        <position position="88"/>
    </location>
</feature>
<dbReference type="CDD" id="cd16012">
    <property type="entry name" value="ALP"/>
    <property type="match status" value="1"/>
</dbReference>
<feature type="binding site" evidence="3">
    <location>
        <position position="268"/>
    </location>
    <ligand>
        <name>Mg(2+)</name>
        <dbReference type="ChEBI" id="CHEBI:18420"/>
    </ligand>
</feature>
<feature type="binding site" evidence="3">
    <location>
        <position position="140"/>
    </location>
    <ligand>
        <name>Mg(2+)</name>
        <dbReference type="ChEBI" id="CHEBI:18420"/>
    </ligand>
</feature>
<dbReference type="RefSeq" id="WP_073403926.1">
    <property type="nucleotide sequence ID" value="NZ_FQTV01000021.1"/>
</dbReference>
<feature type="binding site" evidence="3">
    <location>
        <position position="317"/>
    </location>
    <ligand>
        <name>Zn(2+)</name>
        <dbReference type="ChEBI" id="CHEBI:29105"/>
        <label>2</label>
    </ligand>
</feature>
<feature type="binding site" evidence="3">
    <location>
        <position position="437"/>
    </location>
    <ligand>
        <name>Zn(2+)</name>
        <dbReference type="ChEBI" id="CHEBI:29105"/>
        <label>2</label>
    </ligand>
</feature>
<proteinExistence type="inferred from homology"/>
<keyword evidence="3" id="KW-0460">Magnesium</keyword>
<reference evidence="6 7" key="1">
    <citation type="submission" date="2016-11" db="EMBL/GenBank/DDBJ databases">
        <authorList>
            <person name="Jaros S."/>
            <person name="Januszkiewicz K."/>
            <person name="Wedrychowicz H."/>
        </authorList>
    </citation>
    <scope>NUCLEOTIDE SEQUENCE [LARGE SCALE GENOMIC DNA]</scope>
    <source>
        <strain evidence="6 7">DSM 26991</strain>
    </source>
</reference>
<dbReference type="PRINTS" id="PR00113">
    <property type="entry name" value="ALKPHPHTASE"/>
</dbReference>
<evidence type="ECO:0000256" key="2">
    <source>
        <dbReference type="PIRSR" id="PIRSR601952-1"/>
    </source>
</evidence>
<dbReference type="PANTHER" id="PTHR11596:SF5">
    <property type="entry name" value="ALKALINE PHOSPHATASE"/>
    <property type="match status" value="1"/>
</dbReference>
<keyword evidence="7" id="KW-1185">Reference proteome</keyword>
<keyword evidence="3" id="KW-0862">Zinc</keyword>
<dbReference type="SUPFAM" id="SSF53649">
    <property type="entry name" value="Alkaline phosphatase-like"/>
    <property type="match status" value="1"/>
</dbReference>
<dbReference type="GO" id="GO:0004035">
    <property type="term" value="F:alkaline phosphatase activity"/>
    <property type="evidence" value="ECO:0007669"/>
    <property type="project" value="TreeGrafter"/>
</dbReference>
<keyword evidence="3" id="KW-0479">Metal-binding</keyword>
<comment type="cofactor">
    <cofactor evidence="3">
        <name>Mg(2+)</name>
        <dbReference type="ChEBI" id="CHEBI:18420"/>
    </cofactor>
    <text evidence="3">Binds 1 Mg(2+) ion.</text>
</comment>
<dbReference type="SMART" id="SM00098">
    <property type="entry name" value="alkPPc"/>
    <property type="match status" value="1"/>
</dbReference>
<evidence type="ECO:0000256" key="3">
    <source>
        <dbReference type="PIRSR" id="PIRSR601952-2"/>
    </source>
</evidence>
<comment type="similarity">
    <text evidence="4">Belongs to the alkaline phosphatase family.</text>
</comment>
<comment type="cofactor">
    <cofactor evidence="3">
        <name>Zn(2+)</name>
        <dbReference type="ChEBI" id="CHEBI:29105"/>
    </cofactor>
    <text evidence="3">Binds 2 Zn(2+) ions.</text>
</comment>
<feature type="signal peptide" evidence="5">
    <location>
        <begin position="1"/>
        <end position="21"/>
    </location>
</feature>
<gene>
    <name evidence="6" type="ORF">SAMN05444405_12156</name>
</gene>
<feature type="binding site" evidence="3">
    <location>
        <position position="273"/>
    </location>
    <ligand>
        <name>Zn(2+)</name>
        <dbReference type="ChEBI" id="CHEBI:29105"/>
        <label>2</label>
    </ligand>
</feature>
<dbReference type="Gene3D" id="1.10.60.40">
    <property type="match status" value="1"/>
</dbReference>
<feature type="binding site" evidence="3">
    <location>
        <position position="142"/>
    </location>
    <ligand>
        <name>Mg(2+)</name>
        <dbReference type="ChEBI" id="CHEBI:18420"/>
    </ligand>
</feature>
<keyword evidence="1" id="KW-0597">Phosphoprotein</keyword>
<evidence type="ECO:0000256" key="5">
    <source>
        <dbReference type="SAM" id="SignalP"/>
    </source>
</evidence>
<feature type="binding site" evidence="3">
    <location>
        <position position="39"/>
    </location>
    <ligand>
        <name>Zn(2+)</name>
        <dbReference type="ChEBI" id="CHEBI:29105"/>
        <label>2</label>
    </ligand>
</feature>
<evidence type="ECO:0000256" key="1">
    <source>
        <dbReference type="ARBA" id="ARBA00022553"/>
    </source>
</evidence>
<dbReference type="PANTHER" id="PTHR11596">
    <property type="entry name" value="ALKALINE PHOSPHATASE"/>
    <property type="match status" value="1"/>
</dbReference>
<feature type="chain" id="PRO_5012996882" evidence="5">
    <location>
        <begin position="22"/>
        <end position="473"/>
    </location>
</feature>
<dbReference type="OrthoDB" id="9794455at2"/>
<dbReference type="InterPro" id="IPR001952">
    <property type="entry name" value="Alkaline_phosphatase"/>
</dbReference>
<sequence length="473" mass="52284">MKPKFYLLTFILFAGFLFSQADGYAQTKTAKYVFYFIGDGMGVNQVNGTEMYLAEKEGRIGVKPLTFAQFPYSTIATTYSVYNSVTCSAAAGTALATGVKTKNGTIGMDSLRKSPLYSIAVKAKKAGKKVGITTSVSIDHATPATFYAHQPDRNMYYEIATDLPKAGFDFYAGSGFLEPNSKTNKNAPNIYTLFKEANYTVAKGYEDFKAKKNKASKMILMQQDNTDAHSIPYAIDRKPGDLTLSQITESAISFLTKDNKNGFFVMIEGGKIDWACHSNDAATVFNEVIDMDNAVKIAYEFYKKHPNETLIVITADHETGGIALGNGKYALNLKALEYQKVSETELSERIKQLRKDKQNDVTWNDIKNLLSENLGLWSQVKLNDKQEQLLKEEYIRSFLGKDVKLAESLYSKDEPMAALAKQILNEIAMVSWASGGHSAGYIPVFAIGAGAELFHGKIENTDIPKKIAQAAKY</sequence>
<evidence type="ECO:0000256" key="4">
    <source>
        <dbReference type="RuleBase" id="RU003946"/>
    </source>
</evidence>
<dbReference type="Pfam" id="PF00245">
    <property type="entry name" value="Alk_phosphatase"/>
    <property type="match status" value="2"/>
</dbReference>
<dbReference type="Gene3D" id="3.40.720.10">
    <property type="entry name" value="Alkaline Phosphatase, subunit A"/>
    <property type="match status" value="1"/>
</dbReference>
<dbReference type="Proteomes" id="UP000184509">
    <property type="component" value="Unassembled WGS sequence"/>
</dbReference>
<feature type="binding site" evidence="3">
    <location>
        <position position="39"/>
    </location>
    <ligand>
        <name>Mg(2+)</name>
        <dbReference type="ChEBI" id="CHEBI:18420"/>
    </ligand>
</feature>
<feature type="binding site" evidence="3">
    <location>
        <position position="277"/>
    </location>
    <ligand>
        <name>Zn(2+)</name>
        <dbReference type="ChEBI" id="CHEBI:29105"/>
        <label>2</label>
    </ligand>
</feature>
<evidence type="ECO:0000313" key="7">
    <source>
        <dbReference type="Proteomes" id="UP000184509"/>
    </source>
</evidence>
<dbReference type="EMBL" id="FQTV01000021">
    <property type="protein sequence ID" value="SHG04994.1"/>
    <property type="molecule type" value="Genomic_DNA"/>
</dbReference>
<feature type="binding site" evidence="3">
    <location>
        <position position="316"/>
    </location>
    <ligand>
        <name>Zn(2+)</name>
        <dbReference type="ChEBI" id="CHEBI:29105"/>
        <label>2</label>
    </ligand>
</feature>
<protein>
    <submittedName>
        <fullName evidence="6">Alkaline phosphatase</fullName>
    </submittedName>
</protein>